<sequence>MPESALVVETPEEAAAQERAPLLVLRPLEALLDAAGIGAGPIEARMIGDGHSNITYLLSRGGTDVVLRRPPRPPLPPSAHDVVREARLLQALEDRPVRTPRVLLLHEDDGLLGVPFYVMEEVHGDVIGNALPDRFGAPEAREALVDELVDALVELHAVDWQGAGLDWFGKGDGRYLERQLRRFTGLWEHNRTRQLDEVDQLLAWLTEHRPEQAESTLVHGDYRMGNVMYGAGPADARPRLAAIFDWELATIGDPLADVGYLTANYAAHGIDSGPLASLTPVTAEPGFPSRQDIVERYAARSGRDVGDVRWHQVLAGWKACVFLEGSYKRHLEGGGDDPVFAEFGEMIPKIARYSLEIAEGGTP</sequence>
<dbReference type="CDD" id="cd05154">
    <property type="entry name" value="ACAD10_11_N-like"/>
    <property type="match status" value="1"/>
</dbReference>
<feature type="domain" description="Aminoglycoside phosphotransferase" evidence="1">
    <location>
        <begin position="45"/>
        <end position="264"/>
    </location>
</feature>
<dbReference type="EMBL" id="CAFBMK010000396">
    <property type="protein sequence ID" value="CAB4955586.1"/>
    <property type="molecule type" value="Genomic_DNA"/>
</dbReference>
<dbReference type="Gene3D" id="3.90.1200.10">
    <property type="match status" value="1"/>
</dbReference>
<dbReference type="InterPro" id="IPR052898">
    <property type="entry name" value="ACAD10-like"/>
</dbReference>
<dbReference type="PANTHER" id="PTHR47829">
    <property type="entry name" value="HYDROLASE, PUTATIVE (AFU_ORTHOLOGUE AFUA_1G12880)-RELATED"/>
    <property type="match status" value="1"/>
</dbReference>
<evidence type="ECO:0000313" key="2">
    <source>
        <dbReference type="EMBL" id="CAB4955586.1"/>
    </source>
</evidence>
<dbReference type="Gene3D" id="3.30.200.20">
    <property type="entry name" value="Phosphorylase Kinase, domain 1"/>
    <property type="match status" value="1"/>
</dbReference>
<name>A0A6J7KI87_9ZZZZ</name>
<dbReference type="PANTHER" id="PTHR47829:SF1">
    <property type="entry name" value="HAD FAMILY PHOSPHATASE"/>
    <property type="match status" value="1"/>
</dbReference>
<protein>
    <submittedName>
        <fullName evidence="2">Unannotated protein</fullName>
    </submittedName>
</protein>
<dbReference type="InterPro" id="IPR041726">
    <property type="entry name" value="ACAD10_11_N"/>
</dbReference>
<gene>
    <name evidence="2" type="ORF">UFOPK3564_03742</name>
</gene>
<dbReference type="Pfam" id="PF01636">
    <property type="entry name" value="APH"/>
    <property type="match status" value="1"/>
</dbReference>
<organism evidence="2">
    <name type="scientific">freshwater metagenome</name>
    <dbReference type="NCBI Taxonomy" id="449393"/>
    <lineage>
        <taxon>unclassified sequences</taxon>
        <taxon>metagenomes</taxon>
        <taxon>ecological metagenomes</taxon>
    </lineage>
</organism>
<evidence type="ECO:0000259" key="1">
    <source>
        <dbReference type="Pfam" id="PF01636"/>
    </source>
</evidence>
<dbReference type="InterPro" id="IPR002575">
    <property type="entry name" value="Aminoglycoside_PTrfase"/>
</dbReference>
<dbReference type="InterPro" id="IPR011009">
    <property type="entry name" value="Kinase-like_dom_sf"/>
</dbReference>
<accession>A0A6J7KI87</accession>
<proteinExistence type="predicted"/>
<reference evidence="2" key="1">
    <citation type="submission" date="2020-05" db="EMBL/GenBank/DDBJ databases">
        <authorList>
            <person name="Chiriac C."/>
            <person name="Salcher M."/>
            <person name="Ghai R."/>
            <person name="Kavagutti S V."/>
        </authorList>
    </citation>
    <scope>NUCLEOTIDE SEQUENCE</scope>
</reference>
<dbReference type="AlphaFoldDB" id="A0A6J7KI87"/>
<dbReference type="SUPFAM" id="SSF56112">
    <property type="entry name" value="Protein kinase-like (PK-like)"/>
    <property type="match status" value="1"/>
</dbReference>